<organism evidence="3 4">
    <name type="scientific">Fibroporia radiculosa</name>
    <dbReference type="NCBI Taxonomy" id="599839"/>
    <lineage>
        <taxon>Eukaryota</taxon>
        <taxon>Fungi</taxon>
        <taxon>Dikarya</taxon>
        <taxon>Basidiomycota</taxon>
        <taxon>Agaricomycotina</taxon>
        <taxon>Agaricomycetes</taxon>
        <taxon>Polyporales</taxon>
        <taxon>Fibroporiaceae</taxon>
        <taxon>Fibroporia</taxon>
    </lineage>
</organism>
<feature type="domain" description="PEHE" evidence="2">
    <location>
        <begin position="147"/>
        <end position="290"/>
    </location>
</feature>
<feature type="compositionally biased region" description="Polar residues" evidence="1">
    <location>
        <begin position="40"/>
        <end position="55"/>
    </location>
</feature>
<evidence type="ECO:0000256" key="1">
    <source>
        <dbReference type="SAM" id="MobiDB-lite"/>
    </source>
</evidence>
<name>J7S5N8_9APHY</name>
<evidence type="ECO:0000313" key="3">
    <source>
        <dbReference type="EMBL" id="CCL98129.1"/>
    </source>
</evidence>
<feature type="region of interest" description="Disordered" evidence="1">
    <location>
        <begin position="622"/>
        <end position="644"/>
    </location>
</feature>
<dbReference type="SMART" id="SM01300">
    <property type="entry name" value="PEHE"/>
    <property type="match status" value="1"/>
</dbReference>
<dbReference type="GeneID" id="24093040"/>
<dbReference type="InParanoid" id="J7S5N8"/>
<feature type="region of interest" description="Disordered" evidence="1">
    <location>
        <begin position="452"/>
        <end position="496"/>
    </location>
</feature>
<dbReference type="InterPro" id="IPR029332">
    <property type="entry name" value="PEHE_dom"/>
</dbReference>
<proteinExistence type="predicted"/>
<sequence length="654" mass="72184">MRAGTSSVSNSAPSLAAAASPTPATFTPQGSGVDAYAMQSPISAQEPFTKSGIQTRQKRVLPSRSRRGGPGVGNCDTDIMIVETMKRRLEGEPLIPANTRFILTTNSSLLPSTSESVPFEVEINSQAYSRYFERPEVQKAYREQQLIQTPEFTQLDEDANVGGRFRPRGAEDESADMSDAAYEKRHRKYETFEKRQRLREKEKLKHEQYKLKERIEQLRAMDTSAFLVLPSADFPEASISPTPNFSLNDDQMLEELSSPNSYGSPAFVEGERRRKIMLDTASSLEERYRVLLPPDRKWLEKKTNQSGVTGVSLEPAIPEKQPTKLNMAVAEASEEDEDEEDELIESDAELLDKLKPPPYADEDGESEVDFEERERERSKGLKLKIKMPPRTPSQLKDALAKQTTTKKQITLSPFMAKHMLSGSPRMDTHSPKTATSILTLSSGPKRVRAANGKFLPKSSSGSSVSLSAKTPPRKRPRGDSSTASTSQAAAGQAISYSISTARRRTPLAASPAMSKRYASHDAGADKGDYATCMLVVAAVRNSAAPNVRKTQRHVTAFGTRVPSEIEEIRDFSLPEWIFAPTRSSTWHDAGIDDMADPASHYMPQANGGKNMFYSTTARSKSVKQESDMSSDAGFLDDLDDGGGNDEVRIAYLKD</sequence>
<dbReference type="HOGENOM" id="CLU_016698_1_0_1"/>
<dbReference type="GO" id="GO:0000123">
    <property type="term" value="C:histone acetyltransferase complex"/>
    <property type="evidence" value="ECO:0007669"/>
    <property type="project" value="UniProtKB-ARBA"/>
</dbReference>
<feature type="compositionally biased region" description="Acidic residues" evidence="1">
    <location>
        <begin position="634"/>
        <end position="643"/>
    </location>
</feature>
<accession>J7S5N8</accession>
<dbReference type="RefSeq" id="XP_012177412.1">
    <property type="nucleotide sequence ID" value="XM_012322022.1"/>
</dbReference>
<evidence type="ECO:0000259" key="2">
    <source>
        <dbReference type="SMART" id="SM01300"/>
    </source>
</evidence>
<feature type="compositionally biased region" description="Basic residues" evidence="1">
    <location>
        <begin position="56"/>
        <end position="67"/>
    </location>
</feature>
<gene>
    <name evidence="3" type="ORF">FIBRA_00123</name>
</gene>
<evidence type="ECO:0000313" key="4">
    <source>
        <dbReference type="Proteomes" id="UP000006352"/>
    </source>
</evidence>
<feature type="region of interest" description="Disordered" evidence="1">
    <location>
        <begin position="1"/>
        <end position="76"/>
    </location>
</feature>
<feature type="compositionally biased region" description="Low complexity" evidence="1">
    <location>
        <begin position="1"/>
        <end position="28"/>
    </location>
</feature>
<feature type="compositionally biased region" description="Acidic residues" evidence="1">
    <location>
        <begin position="332"/>
        <end position="349"/>
    </location>
</feature>
<dbReference type="OrthoDB" id="2555515at2759"/>
<dbReference type="STRING" id="599839.J7S5N8"/>
<keyword evidence="4" id="KW-1185">Reference proteome</keyword>
<feature type="compositionally biased region" description="Polar residues" evidence="1">
    <location>
        <begin position="401"/>
        <end position="411"/>
    </location>
</feature>
<reference evidence="3 4" key="1">
    <citation type="journal article" date="2012" name="Appl. Environ. Microbiol.">
        <title>Short-read sequencing for genomic analysis of the brown rot fungus Fibroporia radiculosa.</title>
        <authorList>
            <person name="Tang J.D."/>
            <person name="Perkins A.D."/>
            <person name="Sonstegard T.S."/>
            <person name="Schroeder S.G."/>
            <person name="Burgess S.C."/>
            <person name="Diehl S.V."/>
        </authorList>
    </citation>
    <scope>NUCLEOTIDE SEQUENCE [LARGE SCALE GENOMIC DNA]</scope>
    <source>
        <strain evidence="3 4">TFFH 294</strain>
    </source>
</reference>
<dbReference type="EMBL" id="HE796869">
    <property type="protein sequence ID" value="CCL98129.1"/>
    <property type="molecule type" value="Genomic_DNA"/>
</dbReference>
<feature type="compositionally biased region" description="Low complexity" evidence="1">
    <location>
        <begin position="458"/>
        <end position="467"/>
    </location>
</feature>
<feature type="compositionally biased region" description="Acidic residues" evidence="1">
    <location>
        <begin position="360"/>
        <end position="371"/>
    </location>
</feature>
<dbReference type="AlphaFoldDB" id="J7S5N8"/>
<feature type="region of interest" description="Disordered" evidence="1">
    <location>
        <begin position="329"/>
        <end position="431"/>
    </location>
</feature>
<dbReference type="Proteomes" id="UP000006352">
    <property type="component" value="Unassembled WGS sequence"/>
</dbReference>
<feature type="compositionally biased region" description="Low complexity" evidence="1">
    <location>
        <begin position="480"/>
        <end position="495"/>
    </location>
</feature>
<protein>
    <recommendedName>
        <fullName evidence="2">PEHE domain-containing protein</fullName>
    </recommendedName>
</protein>